<proteinExistence type="predicted"/>
<dbReference type="PANTHER" id="PTHR24148">
    <property type="entry name" value="ANKYRIN REPEAT DOMAIN-CONTAINING PROTEIN 39 HOMOLOG-RELATED"/>
    <property type="match status" value="1"/>
</dbReference>
<dbReference type="PANTHER" id="PTHR24148:SF64">
    <property type="entry name" value="HETEROKARYON INCOMPATIBILITY DOMAIN-CONTAINING PROTEIN"/>
    <property type="match status" value="1"/>
</dbReference>
<dbReference type="Pfam" id="PF06985">
    <property type="entry name" value="HET"/>
    <property type="match status" value="1"/>
</dbReference>
<feature type="domain" description="Heterokaryon incompatibility" evidence="1">
    <location>
        <begin position="91"/>
        <end position="246"/>
    </location>
</feature>
<dbReference type="InterPro" id="IPR010730">
    <property type="entry name" value="HET"/>
</dbReference>
<dbReference type="GeneID" id="54585226"/>
<protein>
    <recommendedName>
        <fullName evidence="1">Heterokaryon incompatibility domain-containing protein</fullName>
    </recommendedName>
</protein>
<reference evidence="2" key="1">
    <citation type="journal article" date="2020" name="Stud. Mycol.">
        <title>101 Dothideomycetes genomes: a test case for predicting lifestyles and emergence of pathogens.</title>
        <authorList>
            <person name="Haridas S."/>
            <person name="Albert R."/>
            <person name="Binder M."/>
            <person name="Bloem J."/>
            <person name="Labutti K."/>
            <person name="Salamov A."/>
            <person name="Andreopoulos B."/>
            <person name="Baker S."/>
            <person name="Barry K."/>
            <person name="Bills G."/>
            <person name="Bluhm B."/>
            <person name="Cannon C."/>
            <person name="Castanera R."/>
            <person name="Culley D."/>
            <person name="Daum C."/>
            <person name="Ezra D."/>
            <person name="Gonzalez J."/>
            <person name="Henrissat B."/>
            <person name="Kuo A."/>
            <person name="Liang C."/>
            <person name="Lipzen A."/>
            <person name="Lutzoni F."/>
            <person name="Magnuson J."/>
            <person name="Mondo S."/>
            <person name="Nolan M."/>
            <person name="Ohm R."/>
            <person name="Pangilinan J."/>
            <person name="Park H.-J."/>
            <person name="Ramirez L."/>
            <person name="Alfaro M."/>
            <person name="Sun H."/>
            <person name="Tritt A."/>
            <person name="Yoshinaga Y."/>
            <person name="Zwiers L.-H."/>
            <person name="Turgeon B."/>
            <person name="Goodwin S."/>
            <person name="Spatafora J."/>
            <person name="Crous P."/>
            <person name="Grigoriev I."/>
        </authorList>
    </citation>
    <scope>NUCLEOTIDE SEQUENCE</scope>
    <source>
        <strain evidence="2">CBS 122368</strain>
    </source>
</reference>
<gene>
    <name evidence="2" type="ORF">BU26DRAFT_547654</name>
</gene>
<evidence type="ECO:0000259" key="1">
    <source>
        <dbReference type="Pfam" id="PF06985"/>
    </source>
</evidence>
<dbReference type="Pfam" id="PF26639">
    <property type="entry name" value="Het-6_barrel"/>
    <property type="match status" value="1"/>
</dbReference>
<evidence type="ECO:0000313" key="3">
    <source>
        <dbReference type="Proteomes" id="UP000800094"/>
    </source>
</evidence>
<evidence type="ECO:0000313" key="2">
    <source>
        <dbReference type="EMBL" id="KAF2253067.1"/>
    </source>
</evidence>
<organism evidence="2 3">
    <name type="scientific">Trematosphaeria pertusa</name>
    <dbReference type="NCBI Taxonomy" id="390896"/>
    <lineage>
        <taxon>Eukaryota</taxon>
        <taxon>Fungi</taxon>
        <taxon>Dikarya</taxon>
        <taxon>Ascomycota</taxon>
        <taxon>Pezizomycotina</taxon>
        <taxon>Dothideomycetes</taxon>
        <taxon>Pleosporomycetidae</taxon>
        <taxon>Pleosporales</taxon>
        <taxon>Massarineae</taxon>
        <taxon>Trematosphaeriaceae</taxon>
        <taxon>Trematosphaeria</taxon>
    </lineage>
</organism>
<keyword evidence="3" id="KW-1185">Reference proteome</keyword>
<accession>A0A6A6ISJ6</accession>
<dbReference type="Proteomes" id="UP000800094">
    <property type="component" value="Unassembled WGS sequence"/>
</dbReference>
<dbReference type="OrthoDB" id="2157530at2759"/>
<dbReference type="InterPro" id="IPR052895">
    <property type="entry name" value="HetReg/Transcr_Mod"/>
</dbReference>
<dbReference type="EMBL" id="ML987191">
    <property type="protein sequence ID" value="KAF2253067.1"/>
    <property type="molecule type" value="Genomic_DNA"/>
</dbReference>
<dbReference type="AlphaFoldDB" id="A0A6A6ISJ6"/>
<name>A0A6A6ISJ6_9PLEO</name>
<sequence>MKHHTMKGRLGFSATIVAKYHMKSSLLPQTLLRWNHTSRKMPANPTSPQPLYEYEPLNSASSIRLIKIHGVDDGKISYSLVQAELRSAPPYIALSYVWGCPSINHHSLQSALKDTLRFLDEEFAAIDPDTPEISGPDEPLIWADAICINQDAPEKNVQVPLMTDIYSKAALVVTYMGPEEEDSRAGFELLAKLARFYAIRRKGSFTMLHNYDLEYLELPSSDHPSWHAIRKIFRRPWSSRAWIVQEFVANLSIVLVCGGFRMEEWVLYQIVDLALEGSLPEECIFSYTERDLEGKFASQGSGVDRIHTLGSLRSYYLTEKGFNQSLWQLLRTCHQWDCGDPRDKVFAFLNLATDCDALNICPDYSDSTTVKDLYTTTAVRILENDTTIDLFSSIAVSKRIPLPSWAPDWSYCPAEIALPLIRHAESPSEGLYCASADLASEVSFDESYAQLTTKGSIIDQLAVVSDNYIPLVAGFFSPQWDEKMRPLLAQEFQTIWTAVICAGNQIYGDQGGFMNAFWRTLITNVTHEDKEATSEYELHSDAYTMELEHMDQPSDARTRRMACEFAKAIELAFSGTSIGVTKRGYICRVPEGVHANDTVAVLRGGCVPFVLRPEGDGILKILGEAYVHGLMKGEALQFSDLSDEIRLV</sequence>
<dbReference type="RefSeq" id="XP_033688071.1">
    <property type="nucleotide sequence ID" value="XM_033831896.1"/>
</dbReference>